<organism evidence="4 5">
    <name type="scientific">Mucor saturninus</name>
    <dbReference type="NCBI Taxonomy" id="64648"/>
    <lineage>
        <taxon>Eukaryota</taxon>
        <taxon>Fungi</taxon>
        <taxon>Fungi incertae sedis</taxon>
        <taxon>Mucoromycota</taxon>
        <taxon>Mucoromycotina</taxon>
        <taxon>Mucoromycetes</taxon>
        <taxon>Mucorales</taxon>
        <taxon>Mucorineae</taxon>
        <taxon>Mucoraceae</taxon>
        <taxon>Mucor</taxon>
    </lineage>
</organism>
<keyword evidence="5" id="KW-1185">Reference proteome</keyword>
<dbReference type="Proteomes" id="UP000603453">
    <property type="component" value="Unassembled WGS sequence"/>
</dbReference>
<feature type="region of interest" description="Disordered" evidence="2">
    <location>
        <begin position="744"/>
        <end position="763"/>
    </location>
</feature>
<sequence length="1063" mass="122785">MFSQTRNVRDSMHAEFNRTFAVDKHFETREELKNAISTFGKKYNVVFSIKDSHPGKGQYAYICKHGGFKRDLGKKDTTLVDEVTEEIIDLSQNVSCVPEAKTIFQKSTQKFLCPASITLFGLTVTKNNMIHNHPISQDVTTYAINRKQSPEIMARIYSLLSSGHKDPVTSVMDILKALNVKNIIKKDIQNIQSLYLNDNGGKEMYSLITELGNLGYVIRIQVKENQEVKGLFFIHEKAISEARRWPEAITIDATYKTNAHKMSLVNIVGTSNASSVKGGNRLQTFAVAAAFVNSETEGTYQWILEELREAVWPTETSFKLPSVIVTDNEQALRNAIETVFPESQHLLCSWHLWNTMSTKLAIGKIASVEYNLRIAEAESEFKAMMNSSDLTSFQKASDHFQQIITTVGYFKENGQIALSYLRDVLMKEDEMKRWAGFYANQHVHMGNRTSGRAESFHSGLKKALGSQSASRMSLTTKRMHAYYEKKREDRYRRLTVERISISSVIFDESREYRFKDLAFKVVRFAMDKIRTNLVASMQDSFLSKGKDCNCWDRVRYNLPCPCIISNNPGVLPLSIVDERWRFEHDNDYEEVTENEHDCKATAENASEKKNDEVNVEKEVKAEVTCTNAEKAKYDFDSEYDETVDTTIRVQEVDEDERSLEECCNEDGKNMPAKNDTPLSSKECAEEGPENNRERMILRVEKLLHGMFTKINSLGTQQEISDAIKVLEKANLDIKEPVIKMDELQPPSVNTNRKGRKSKRGIKSSTERLKIAKKLFDEHQLKEIKKKEKKEKEEEEFERKRKKLFLEEREVALEQKKRKLTLFVSQNSNYVKSDVKVEKETSHYDRVTSYRNAKKDVAFNWIYIHPKNVIAAIHNVGADGNCGFRAVALEVFNDQSKWIKVKHQMLETYLKYHDTLYKPVDEKVIELERIKMVKRLNSTKSPCLNQEDQILWFSTFSCPQVAADTFERPVILFSYVKYPLKETGEFRENREAQVFFPLINMPLQNVDKPITLLYSSSHFYVVEFHRTPTGRIKKFQKPAVDMDHDRLRRSYPDVCSEQDYAILY</sequence>
<feature type="region of interest" description="Disordered" evidence="2">
    <location>
        <begin position="664"/>
        <end position="689"/>
    </location>
</feature>
<dbReference type="InterPro" id="IPR052579">
    <property type="entry name" value="Zinc_finger_SWIM"/>
</dbReference>
<gene>
    <name evidence="4" type="ORF">INT47_003724</name>
</gene>
<evidence type="ECO:0000259" key="3">
    <source>
        <dbReference type="Pfam" id="PF10551"/>
    </source>
</evidence>
<evidence type="ECO:0000256" key="2">
    <source>
        <dbReference type="SAM" id="MobiDB-lite"/>
    </source>
</evidence>
<evidence type="ECO:0000313" key="5">
    <source>
        <dbReference type="Proteomes" id="UP000603453"/>
    </source>
</evidence>
<comment type="caution">
    <text evidence="4">The sequence shown here is derived from an EMBL/GenBank/DDBJ whole genome shotgun (WGS) entry which is preliminary data.</text>
</comment>
<dbReference type="OrthoDB" id="2379842at2759"/>
<feature type="compositionally biased region" description="Basic residues" evidence="2">
    <location>
        <begin position="752"/>
        <end position="761"/>
    </location>
</feature>
<evidence type="ECO:0000313" key="4">
    <source>
        <dbReference type="EMBL" id="KAG2193342.1"/>
    </source>
</evidence>
<reference evidence="4" key="1">
    <citation type="submission" date="2020-12" db="EMBL/GenBank/DDBJ databases">
        <title>Metabolic potential, ecology and presence of endohyphal bacteria is reflected in genomic diversity of Mucoromycotina.</title>
        <authorList>
            <person name="Muszewska A."/>
            <person name="Okrasinska A."/>
            <person name="Steczkiewicz K."/>
            <person name="Drgas O."/>
            <person name="Orlowska M."/>
            <person name="Perlinska-Lenart U."/>
            <person name="Aleksandrzak-Piekarczyk T."/>
            <person name="Szatraj K."/>
            <person name="Zielenkiewicz U."/>
            <person name="Pilsyk S."/>
            <person name="Malc E."/>
            <person name="Mieczkowski P."/>
            <person name="Kruszewska J.S."/>
            <person name="Biernat P."/>
            <person name="Pawlowska J."/>
        </authorList>
    </citation>
    <scope>NUCLEOTIDE SEQUENCE</scope>
    <source>
        <strain evidence="4">WA0000017839</strain>
    </source>
</reference>
<dbReference type="PANTHER" id="PTHR31569:SF4">
    <property type="entry name" value="SWIM-TYPE DOMAIN-CONTAINING PROTEIN"/>
    <property type="match status" value="1"/>
</dbReference>
<keyword evidence="1" id="KW-0175">Coiled coil</keyword>
<feature type="domain" description="MULE transposase" evidence="3">
    <location>
        <begin position="249"/>
        <end position="353"/>
    </location>
</feature>
<evidence type="ECO:0000256" key="1">
    <source>
        <dbReference type="SAM" id="Coils"/>
    </source>
</evidence>
<proteinExistence type="predicted"/>
<dbReference type="Pfam" id="PF10551">
    <property type="entry name" value="MULE"/>
    <property type="match status" value="1"/>
</dbReference>
<dbReference type="EMBL" id="JAEPRD010000238">
    <property type="protein sequence ID" value="KAG2193342.1"/>
    <property type="molecule type" value="Genomic_DNA"/>
</dbReference>
<dbReference type="PANTHER" id="PTHR31569">
    <property type="entry name" value="SWIM-TYPE DOMAIN-CONTAINING PROTEIN"/>
    <property type="match status" value="1"/>
</dbReference>
<dbReference type="InterPro" id="IPR018289">
    <property type="entry name" value="MULE_transposase_dom"/>
</dbReference>
<protein>
    <recommendedName>
        <fullName evidence="3">MULE transposase domain-containing protein</fullName>
    </recommendedName>
</protein>
<dbReference type="AlphaFoldDB" id="A0A8H7UTB1"/>
<accession>A0A8H7UTB1</accession>
<feature type="coiled-coil region" evidence="1">
    <location>
        <begin position="780"/>
        <end position="809"/>
    </location>
</feature>
<name>A0A8H7UTB1_9FUNG</name>
<dbReference type="CDD" id="cd22744">
    <property type="entry name" value="OTU"/>
    <property type="match status" value="1"/>
</dbReference>